<evidence type="ECO:0000256" key="2">
    <source>
        <dbReference type="ARBA" id="ARBA00022552"/>
    </source>
</evidence>
<dbReference type="Gene3D" id="3.40.50.150">
    <property type="entry name" value="Vaccinia Virus protein VP39"/>
    <property type="match status" value="1"/>
</dbReference>
<keyword evidence="9" id="KW-1185">Reference proteome</keyword>
<reference evidence="8 9" key="1">
    <citation type="submission" date="2016-11" db="EMBL/GenBank/DDBJ databases">
        <title>The macronuclear genome of Stentor coeruleus: a giant cell with tiny introns.</title>
        <authorList>
            <person name="Slabodnick M."/>
            <person name="Ruby J.G."/>
            <person name="Reiff S.B."/>
            <person name="Swart E.C."/>
            <person name="Gosai S."/>
            <person name="Prabakaran S."/>
            <person name="Witkowska E."/>
            <person name="Larue G.E."/>
            <person name="Fisher S."/>
            <person name="Freeman R.M."/>
            <person name="Gunawardena J."/>
            <person name="Chu W."/>
            <person name="Stover N.A."/>
            <person name="Gregory B.D."/>
            <person name="Nowacki M."/>
            <person name="Derisi J."/>
            <person name="Roy S.W."/>
            <person name="Marshall W.F."/>
            <person name="Sood P."/>
        </authorList>
    </citation>
    <scope>NUCLEOTIDE SEQUENCE [LARGE SCALE GENOMIC DNA]</scope>
    <source>
        <strain evidence="8">WM001</strain>
    </source>
</reference>
<evidence type="ECO:0000256" key="1">
    <source>
        <dbReference type="ARBA" id="ARBA00009258"/>
    </source>
</evidence>
<evidence type="ECO:0000256" key="6">
    <source>
        <dbReference type="ARBA" id="ARBA00041184"/>
    </source>
</evidence>
<evidence type="ECO:0000313" key="9">
    <source>
        <dbReference type="Proteomes" id="UP000187209"/>
    </source>
</evidence>
<dbReference type="InterPro" id="IPR002877">
    <property type="entry name" value="RNA_MeTrfase_FtsJ_dom"/>
</dbReference>
<gene>
    <name evidence="8" type="ORF">SteCoe_3041</name>
</gene>
<dbReference type="AlphaFoldDB" id="A0A1R2CXX2"/>
<evidence type="ECO:0000256" key="4">
    <source>
        <dbReference type="ARBA" id="ARBA00022679"/>
    </source>
</evidence>
<feature type="domain" description="Ribosomal RNA methyltransferase FtsJ" evidence="7">
    <location>
        <begin position="31"/>
        <end position="208"/>
    </location>
</feature>
<name>A0A1R2CXX2_9CILI</name>
<evidence type="ECO:0000256" key="3">
    <source>
        <dbReference type="ARBA" id="ARBA00022603"/>
    </source>
</evidence>
<dbReference type="CDD" id="cd02440">
    <property type="entry name" value="AdoMet_MTases"/>
    <property type="match status" value="1"/>
</dbReference>
<evidence type="ECO:0000256" key="5">
    <source>
        <dbReference type="ARBA" id="ARBA00022691"/>
    </source>
</evidence>
<sequence>MSVMKTLIRCFSRNWAYRPPKDEKIKFTERFRSRNAFKLLELNERYGFLKKGMRVLDLGCNPGGWAEVAVQAVGANKDNVLVWGVDEKSTIGLDGFEFIQGDVSTEGCKNQILETIKSPVDIILSDLTCSTIHDQDIDCEANYSLCLDSLSIANVILKRGGTALMRMIFGLEEPRHFETIKKYFSEVERVKSNYSSKYAHEFYYFAKGWKLKEIEETEIGKEDLKKLAEQVFASGLKLDPHIEGLLRKEVGEINKESSQYAYLKDEDEEFDHFVKTRGSPSFNIEIPEKIEDIKDIVKKWDEEKKEKIYNEDENQKDEEEYNDKVDIDTRKMIDEMMMDKSELVERQMHEDFEKLDEEQFGDKYGGLIDDSQYEETRKERVSKFSKGNKATTHEFDYWAEAKKDTELWDN</sequence>
<evidence type="ECO:0000259" key="7">
    <source>
        <dbReference type="Pfam" id="PF01728"/>
    </source>
</evidence>
<comment type="similarity">
    <text evidence="1">Belongs to the class I-like SAM-binding methyltransferase superfamily. RNA methyltransferase RlmE family.</text>
</comment>
<evidence type="ECO:0000313" key="8">
    <source>
        <dbReference type="EMBL" id="OMJ93852.1"/>
    </source>
</evidence>
<keyword evidence="5" id="KW-0949">S-adenosyl-L-methionine</keyword>
<protein>
    <recommendedName>
        <fullName evidence="6">rRNA methyltransferase 2, mitochondrial</fullName>
    </recommendedName>
</protein>
<comment type="caution">
    <text evidence="8">The sequence shown here is derived from an EMBL/GenBank/DDBJ whole genome shotgun (WGS) entry which is preliminary data.</text>
</comment>
<dbReference type="SUPFAM" id="SSF53335">
    <property type="entry name" value="S-adenosyl-L-methionine-dependent methyltransferases"/>
    <property type="match status" value="1"/>
</dbReference>
<accession>A0A1R2CXX2</accession>
<keyword evidence="4" id="KW-0808">Transferase</keyword>
<dbReference type="Proteomes" id="UP000187209">
    <property type="component" value="Unassembled WGS sequence"/>
</dbReference>
<dbReference type="EMBL" id="MPUH01000035">
    <property type="protein sequence ID" value="OMJ93852.1"/>
    <property type="molecule type" value="Genomic_DNA"/>
</dbReference>
<dbReference type="Pfam" id="PF01728">
    <property type="entry name" value="FtsJ"/>
    <property type="match status" value="1"/>
</dbReference>
<proteinExistence type="inferred from homology"/>
<dbReference type="GO" id="GO:0008650">
    <property type="term" value="F:rRNA (uridine-2'-O-)-methyltransferase activity"/>
    <property type="evidence" value="ECO:0007669"/>
    <property type="project" value="TreeGrafter"/>
</dbReference>
<dbReference type="InterPro" id="IPR029063">
    <property type="entry name" value="SAM-dependent_MTases_sf"/>
</dbReference>
<keyword evidence="3" id="KW-0489">Methyltransferase</keyword>
<keyword evidence="2" id="KW-0698">rRNA processing</keyword>
<dbReference type="OrthoDB" id="20105at2759"/>
<dbReference type="PANTHER" id="PTHR10920">
    <property type="entry name" value="RIBOSOMAL RNA METHYLTRANSFERASE"/>
    <property type="match status" value="1"/>
</dbReference>
<organism evidence="8 9">
    <name type="scientific">Stentor coeruleus</name>
    <dbReference type="NCBI Taxonomy" id="5963"/>
    <lineage>
        <taxon>Eukaryota</taxon>
        <taxon>Sar</taxon>
        <taxon>Alveolata</taxon>
        <taxon>Ciliophora</taxon>
        <taxon>Postciliodesmatophora</taxon>
        <taxon>Heterotrichea</taxon>
        <taxon>Heterotrichida</taxon>
        <taxon>Stentoridae</taxon>
        <taxon>Stentor</taxon>
    </lineage>
</organism>
<dbReference type="PANTHER" id="PTHR10920:SF18">
    <property type="entry name" value="RRNA METHYLTRANSFERASE 2, MITOCHONDRIAL"/>
    <property type="match status" value="1"/>
</dbReference>
<dbReference type="InterPro" id="IPR050082">
    <property type="entry name" value="RNA_methyltr_RlmE"/>
</dbReference>